<keyword evidence="1" id="KW-1133">Transmembrane helix</keyword>
<evidence type="ECO:0000313" key="3">
    <source>
        <dbReference type="Proteomes" id="UP000092093"/>
    </source>
</evidence>
<feature type="transmembrane region" description="Helical" evidence="1">
    <location>
        <begin position="99"/>
        <end position="119"/>
    </location>
</feature>
<evidence type="ECO:0000313" key="2">
    <source>
        <dbReference type="EMBL" id="OBQ32271.1"/>
    </source>
</evidence>
<name>A0A1B7W548_APHFL</name>
<protein>
    <submittedName>
        <fullName evidence="2">Uncharacterized protein</fullName>
    </submittedName>
</protein>
<organism evidence="2 3">
    <name type="scientific">Aphanizomenon flos-aquae WA102</name>
    <dbReference type="NCBI Taxonomy" id="1710896"/>
    <lineage>
        <taxon>Bacteria</taxon>
        <taxon>Bacillati</taxon>
        <taxon>Cyanobacteriota</taxon>
        <taxon>Cyanophyceae</taxon>
        <taxon>Nostocales</taxon>
        <taxon>Aphanizomenonaceae</taxon>
        <taxon>Aphanizomenon</taxon>
    </lineage>
</organism>
<reference evidence="2 3" key="1">
    <citation type="submission" date="2015-09" db="EMBL/GenBank/DDBJ databases">
        <title>Aphanizomenon flos-aquae WA102.</title>
        <authorList>
            <person name="Driscoll C."/>
        </authorList>
    </citation>
    <scope>NUCLEOTIDE SEQUENCE [LARGE SCALE GENOMIC DNA]</scope>
    <source>
        <strain evidence="2">WA102</strain>
    </source>
</reference>
<keyword evidence="1" id="KW-0472">Membrane</keyword>
<dbReference type="Proteomes" id="UP000092093">
    <property type="component" value="Unassembled WGS sequence"/>
</dbReference>
<evidence type="ECO:0000256" key="1">
    <source>
        <dbReference type="SAM" id="Phobius"/>
    </source>
</evidence>
<sequence length="175" mass="19273">VTHCNDVAPPRWQIAGRWFCSYPELRDCSTPEELPVQAVKIEEGKITGQGLGRSIYSTKQVEEFLKFQDSHQVRRAYLAETAEIAYANRGPNGEWGLGLGDLASATVVSLVGMSLIPLYRFIGPAAITVIFVLFLVGLVRLVPTIIIRAYPLSTLRGPVVWLLAPHLRRPACSAT</sequence>
<dbReference type="AlphaFoldDB" id="A0A1B7W548"/>
<proteinExistence type="predicted"/>
<keyword evidence="1" id="KW-0812">Transmembrane</keyword>
<dbReference type="EMBL" id="LJOW01000859">
    <property type="protein sequence ID" value="OBQ32271.1"/>
    <property type="molecule type" value="Genomic_DNA"/>
</dbReference>
<comment type="caution">
    <text evidence="2">The sequence shown here is derived from an EMBL/GenBank/DDBJ whole genome shotgun (WGS) entry which is preliminary data.</text>
</comment>
<gene>
    <name evidence="2" type="ORF">AN484_28100</name>
</gene>
<feature type="non-terminal residue" evidence="2">
    <location>
        <position position="1"/>
    </location>
</feature>
<accession>A0A1B7W548</accession>
<feature type="transmembrane region" description="Helical" evidence="1">
    <location>
        <begin position="125"/>
        <end position="147"/>
    </location>
</feature>